<evidence type="ECO:0000313" key="2">
    <source>
        <dbReference type="EnsemblMetazoa" id="MESCA002905-PA"/>
    </source>
</evidence>
<feature type="domain" description="SAM" evidence="1">
    <location>
        <begin position="41"/>
        <end position="106"/>
    </location>
</feature>
<dbReference type="SMART" id="SM00454">
    <property type="entry name" value="SAM"/>
    <property type="match status" value="1"/>
</dbReference>
<dbReference type="InterPro" id="IPR001660">
    <property type="entry name" value="SAM"/>
</dbReference>
<dbReference type="STRING" id="36166.T1GHK1"/>
<dbReference type="EMBL" id="CAQQ02130851">
    <property type="status" value="NOT_ANNOTATED_CDS"/>
    <property type="molecule type" value="Genomic_DNA"/>
</dbReference>
<dbReference type="Proteomes" id="UP000015102">
    <property type="component" value="Unassembled WGS sequence"/>
</dbReference>
<dbReference type="OMA" id="KMPNQDP"/>
<sequence>MNPVYIPKYESNLYSSPFLPSVLFESVNKAKPEETLTAKTKTKDSIATLLTSLDGVDENCVDNFVNANITTSDLSSLTNADLEILGIKLLQHQNELLDAFKRLPKQDVSYNKIINSKEAQKWNKNIIDRSSEYLIAMNSSLSAANYKLKYSPCVENIILGDKNFASKFVVEALNELKTATKDIDCEIKQIEKMISEKKRNQTLIFQISASISPS</sequence>
<protein>
    <recommendedName>
        <fullName evidence="1">SAM domain-containing protein</fullName>
    </recommendedName>
</protein>
<dbReference type="Pfam" id="PF07647">
    <property type="entry name" value="SAM_2"/>
    <property type="match status" value="1"/>
</dbReference>
<proteinExistence type="predicted"/>
<organism evidence="2 3">
    <name type="scientific">Megaselia scalaris</name>
    <name type="common">Humpbacked fly</name>
    <name type="synonym">Phora scalaris</name>
    <dbReference type="NCBI Taxonomy" id="36166"/>
    <lineage>
        <taxon>Eukaryota</taxon>
        <taxon>Metazoa</taxon>
        <taxon>Ecdysozoa</taxon>
        <taxon>Arthropoda</taxon>
        <taxon>Hexapoda</taxon>
        <taxon>Insecta</taxon>
        <taxon>Pterygota</taxon>
        <taxon>Neoptera</taxon>
        <taxon>Endopterygota</taxon>
        <taxon>Diptera</taxon>
        <taxon>Brachycera</taxon>
        <taxon>Muscomorpha</taxon>
        <taxon>Platypezoidea</taxon>
        <taxon>Phoridae</taxon>
        <taxon>Megaseliini</taxon>
        <taxon>Megaselia</taxon>
    </lineage>
</organism>
<dbReference type="CDD" id="cd09487">
    <property type="entry name" value="SAM_superfamily"/>
    <property type="match status" value="1"/>
</dbReference>
<dbReference type="HOGENOM" id="CLU_1290296_0_0_1"/>
<accession>T1GHK1</accession>
<name>T1GHK1_MEGSC</name>
<dbReference type="EMBL" id="CAQQ02130849">
    <property type="status" value="NOT_ANNOTATED_CDS"/>
    <property type="molecule type" value="Genomic_DNA"/>
</dbReference>
<reference evidence="3" key="1">
    <citation type="submission" date="2013-02" db="EMBL/GenBank/DDBJ databases">
        <authorList>
            <person name="Hughes D."/>
        </authorList>
    </citation>
    <scope>NUCLEOTIDE SEQUENCE</scope>
    <source>
        <strain>Durham</strain>
        <strain evidence="3">NC isolate 2 -- Noor lab</strain>
    </source>
</reference>
<dbReference type="Gene3D" id="1.10.150.50">
    <property type="entry name" value="Transcription Factor, Ets-1"/>
    <property type="match status" value="1"/>
</dbReference>
<dbReference type="EnsemblMetazoa" id="MESCA002905-RA">
    <property type="protein sequence ID" value="MESCA002905-PA"/>
    <property type="gene ID" value="MESCA002905"/>
</dbReference>
<evidence type="ECO:0000259" key="1">
    <source>
        <dbReference type="PROSITE" id="PS50105"/>
    </source>
</evidence>
<reference evidence="2" key="2">
    <citation type="submission" date="2015-06" db="UniProtKB">
        <authorList>
            <consortium name="EnsemblMetazoa"/>
        </authorList>
    </citation>
    <scope>IDENTIFICATION</scope>
</reference>
<dbReference type="SUPFAM" id="SSF47769">
    <property type="entry name" value="SAM/Pointed domain"/>
    <property type="match status" value="1"/>
</dbReference>
<dbReference type="EMBL" id="CAQQ02130853">
    <property type="status" value="NOT_ANNOTATED_CDS"/>
    <property type="molecule type" value="Genomic_DNA"/>
</dbReference>
<dbReference type="InterPro" id="IPR013761">
    <property type="entry name" value="SAM/pointed_sf"/>
</dbReference>
<keyword evidence="3" id="KW-1185">Reference proteome</keyword>
<dbReference type="EMBL" id="CAQQ02130852">
    <property type="status" value="NOT_ANNOTATED_CDS"/>
    <property type="molecule type" value="Genomic_DNA"/>
</dbReference>
<dbReference type="PROSITE" id="PS50105">
    <property type="entry name" value="SAM_DOMAIN"/>
    <property type="match status" value="1"/>
</dbReference>
<dbReference type="AlphaFoldDB" id="T1GHK1"/>
<evidence type="ECO:0000313" key="3">
    <source>
        <dbReference type="Proteomes" id="UP000015102"/>
    </source>
</evidence>
<dbReference type="EMBL" id="CAQQ02130850">
    <property type="status" value="NOT_ANNOTATED_CDS"/>
    <property type="molecule type" value="Genomic_DNA"/>
</dbReference>